<evidence type="ECO:0000256" key="9">
    <source>
        <dbReference type="ARBA" id="ARBA00023049"/>
    </source>
</evidence>
<keyword evidence="7 11" id="KW-0862">Zinc</keyword>
<dbReference type="SMART" id="SM00228">
    <property type="entry name" value="PDZ"/>
    <property type="match status" value="2"/>
</dbReference>
<evidence type="ECO:0000256" key="6">
    <source>
        <dbReference type="ARBA" id="ARBA00022801"/>
    </source>
</evidence>
<feature type="domain" description="PDZ" evidence="12">
    <location>
        <begin position="192"/>
        <end position="244"/>
    </location>
</feature>
<evidence type="ECO:0000256" key="10">
    <source>
        <dbReference type="ARBA" id="ARBA00023136"/>
    </source>
</evidence>
<feature type="transmembrane region" description="Helical" evidence="11">
    <location>
        <begin position="95"/>
        <end position="116"/>
    </location>
</feature>
<dbReference type="GO" id="GO:0006508">
    <property type="term" value="P:proteolysis"/>
    <property type="evidence" value="ECO:0007669"/>
    <property type="project" value="UniProtKB-KW"/>
</dbReference>
<keyword evidence="4" id="KW-0645">Protease</keyword>
<dbReference type="CDD" id="cd06163">
    <property type="entry name" value="S2P-M50_PDZ_RseP-like"/>
    <property type="match status" value="1"/>
</dbReference>
<dbReference type="GO" id="GO:0004222">
    <property type="term" value="F:metalloendopeptidase activity"/>
    <property type="evidence" value="ECO:0007669"/>
    <property type="project" value="InterPro"/>
</dbReference>
<dbReference type="InterPro" id="IPR041489">
    <property type="entry name" value="PDZ_6"/>
</dbReference>
<evidence type="ECO:0000313" key="13">
    <source>
        <dbReference type="EMBL" id="HHM02559.1"/>
    </source>
</evidence>
<evidence type="ECO:0000256" key="4">
    <source>
        <dbReference type="ARBA" id="ARBA00022670"/>
    </source>
</evidence>
<gene>
    <name evidence="13" type="primary">rseP</name>
    <name evidence="13" type="ORF">ENJ15_06060</name>
</gene>
<keyword evidence="11" id="KW-0479">Metal-binding</keyword>
<evidence type="ECO:0000259" key="12">
    <source>
        <dbReference type="PROSITE" id="PS50106"/>
    </source>
</evidence>
<dbReference type="CDD" id="cd23081">
    <property type="entry name" value="cpPDZ_EcRseP-like"/>
    <property type="match status" value="1"/>
</dbReference>
<comment type="similarity">
    <text evidence="3 11">Belongs to the peptidase M50B family.</text>
</comment>
<evidence type="ECO:0000256" key="2">
    <source>
        <dbReference type="ARBA" id="ARBA00004141"/>
    </source>
</evidence>
<keyword evidence="5 11" id="KW-0812">Transmembrane</keyword>
<dbReference type="AlphaFoldDB" id="A0A7V5VFK2"/>
<evidence type="ECO:0000256" key="1">
    <source>
        <dbReference type="ARBA" id="ARBA00001947"/>
    </source>
</evidence>
<dbReference type="Proteomes" id="UP000885771">
    <property type="component" value="Unassembled WGS sequence"/>
</dbReference>
<dbReference type="EMBL" id="DRLI01000235">
    <property type="protein sequence ID" value="HHM02559.1"/>
    <property type="molecule type" value="Genomic_DNA"/>
</dbReference>
<accession>A0A7V5VFK2</accession>
<evidence type="ECO:0000256" key="11">
    <source>
        <dbReference type="RuleBase" id="RU362031"/>
    </source>
</evidence>
<sequence length="438" mass="47836">MLTLISVIFVFSLLVVIHELGHFIAARLMGVRVEKFSIGMPPTIYSKKIGDTEWCISAIPLGGFVKMSGFVDESLDTNITGADYEYSSKPVWKRMIIISAGVIMNLILAMVIYAVLSFSQGKTITPTTIVNVDSNSAIASRVGFKTGDKIVAVNGQAVDNWNDMIGIFYGSIDQGVTFTVEREGQTLQLRYAKELLSEKKGEQLGISPLFPAKVGDVRQDMPAGALGLQTGDIITELNGQPVQNWQEMTEVIRENPGKPLSIKWLHNGVEKSGTITPAVQNTVSSEGVESSYGMIGIGVYLEKEPVSFAEAISYGIKQPFVIIDFNIKGLWWWMSGVKTADETIGGPLMIAKMAGEAAEAGWVTLFSLIAALSSVLAFFNILPVPVLDGGHLFILMIEAVTRKPLSVKARIRIQQVGMALLLFFIVFVLYVDVNRLLF</sequence>
<dbReference type="Gene3D" id="2.30.42.10">
    <property type="match status" value="2"/>
</dbReference>
<evidence type="ECO:0000256" key="7">
    <source>
        <dbReference type="ARBA" id="ARBA00022833"/>
    </source>
</evidence>
<evidence type="ECO:0000256" key="3">
    <source>
        <dbReference type="ARBA" id="ARBA00007931"/>
    </source>
</evidence>
<evidence type="ECO:0000256" key="8">
    <source>
        <dbReference type="ARBA" id="ARBA00022989"/>
    </source>
</evidence>
<keyword evidence="10 11" id="KW-0472">Membrane</keyword>
<reference evidence="13" key="1">
    <citation type="journal article" date="2020" name="mSystems">
        <title>Genome- and Community-Level Interaction Insights into Carbon Utilization and Element Cycling Functions of Hydrothermarchaeota in Hydrothermal Sediment.</title>
        <authorList>
            <person name="Zhou Z."/>
            <person name="Liu Y."/>
            <person name="Xu W."/>
            <person name="Pan J."/>
            <person name="Luo Z.H."/>
            <person name="Li M."/>
        </authorList>
    </citation>
    <scope>NUCLEOTIDE SEQUENCE [LARGE SCALE GENOMIC DNA]</scope>
    <source>
        <strain evidence="13">HyVt-460</strain>
    </source>
</reference>
<dbReference type="InterPro" id="IPR004387">
    <property type="entry name" value="Pept_M50_Zn"/>
</dbReference>
<dbReference type="NCBIfam" id="TIGR00054">
    <property type="entry name" value="RIP metalloprotease RseP"/>
    <property type="match status" value="1"/>
</dbReference>
<organism evidence="13">
    <name type="scientific">Caldithrix abyssi</name>
    <dbReference type="NCBI Taxonomy" id="187145"/>
    <lineage>
        <taxon>Bacteria</taxon>
        <taxon>Pseudomonadati</taxon>
        <taxon>Calditrichota</taxon>
        <taxon>Calditrichia</taxon>
        <taxon>Calditrichales</taxon>
        <taxon>Calditrichaceae</taxon>
        <taxon>Caldithrix</taxon>
    </lineage>
</organism>
<keyword evidence="8 11" id="KW-1133">Transmembrane helix</keyword>
<proteinExistence type="inferred from homology"/>
<dbReference type="GO" id="GO:0016020">
    <property type="term" value="C:membrane"/>
    <property type="evidence" value="ECO:0007669"/>
    <property type="project" value="UniProtKB-SubCell"/>
</dbReference>
<dbReference type="Pfam" id="PF17820">
    <property type="entry name" value="PDZ_6"/>
    <property type="match status" value="1"/>
</dbReference>
<name>A0A7V5VFK2_CALAY</name>
<dbReference type="EC" id="3.4.24.-" evidence="11"/>
<dbReference type="InterPro" id="IPR001478">
    <property type="entry name" value="PDZ"/>
</dbReference>
<feature type="transmembrane region" description="Helical" evidence="11">
    <location>
        <begin position="362"/>
        <end position="395"/>
    </location>
</feature>
<dbReference type="SUPFAM" id="SSF50156">
    <property type="entry name" value="PDZ domain-like"/>
    <property type="match status" value="2"/>
</dbReference>
<feature type="transmembrane region" description="Helical" evidence="11">
    <location>
        <begin position="6"/>
        <end position="25"/>
    </location>
</feature>
<comment type="cofactor">
    <cofactor evidence="1 11">
        <name>Zn(2+)</name>
        <dbReference type="ChEBI" id="CHEBI:29105"/>
    </cofactor>
</comment>
<comment type="caution">
    <text evidence="13">The sequence shown here is derived from an EMBL/GenBank/DDBJ whole genome shotgun (WGS) entry which is preliminary data.</text>
</comment>
<dbReference type="PANTHER" id="PTHR42837:SF2">
    <property type="entry name" value="MEMBRANE METALLOPROTEASE ARASP2, CHLOROPLASTIC-RELATED"/>
    <property type="match status" value="1"/>
</dbReference>
<dbReference type="GO" id="GO:0046872">
    <property type="term" value="F:metal ion binding"/>
    <property type="evidence" value="ECO:0007669"/>
    <property type="project" value="UniProtKB-KW"/>
</dbReference>
<keyword evidence="6 11" id="KW-0378">Hydrolase</keyword>
<comment type="subcellular location">
    <subcellularLocation>
        <location evidence="2">Membrane</location>
        <topology evidence="2">Multi-pass membrane protein</topology>
    </subcellularLocation>
</comment>
<dbReference type="InterPro" id="IPR008915">
    <property type="entry name" value="Peptidase_M50"/>
</dbReference>
<dbReference type="InterPro" id="IPR036034">
    <property type="entry name" value="PDZ_sf"/>
</dbReference>
<dbReference type="PROSITE" id="PS50106">
    <property type="entry name" value="PDZ"/>
    <property type="match status" value="1"/>
</dbReference>
<dbReference type="PANTHER" id="PTHR42837">
    <property type="entry name" value="REGULATOR OF SIGMA-E PROTEASE RSEP"/>
    <property type="match status" value="1"/>
</dbReference>
<protein>
    <recommendedName>
        <fullName evidence="11">Zinc metalloprotease</fullName>
        <ecNumber evidence="11">3.4.24.-</ecNumber>
    </recommendedName>
</protein>
<keyword evidence="9 11" id="KW-0482">Metalloprotease</keyword>
<dbReference type="Pfam" id="PF02163">
    <property type="entry name" value="Peptidase_M50"/>
    <property type="match status" value="1"/>
</dbReference>
<feature type="transmembrane region" description="Helical" evidence="11">
    <location>
        <begin position="416"/>
        <end position="433"/>
    </location>
</feature>
<evidence type="ECO:0000256" key="5">
    <source>
        <dbReference type="ARBA" id="ARBA00022692"/>
    </source>
</evidence>